<dbReference type="Proteomes" id="UP000661918">
    <property type="component" value="Unassembled WGS sequence"/>
</dbReference>
<dbReference type="EMBL" id="BMOM01000001">
    <property type="protein sequence ID" value="GGL97342.1"/>
    <property type="molecule type" value="Genomic_DNA"/>
</dbReference>
<evidence type="ECO:0000313" key="4">
    <source>
        <dbReference type="Proteomes" id="UP000661918"/>
    </source>
</evidence>
<dbReference type="PANTHER" id="PTHR43428:SF1">
    <property type="entry name" value="ARSENATE REDUCTASE"/>
    <property type="match status" value="1"/>
</dbReference>
<dbReference type="SUPFAM" id="SSF52788">
    <property type="entry name" value="Phosphotyrosine protein phosphatases I"/>
    <property type="match status" value="1"/>
</dbReference>
<dbReference type="InterPro" id="IPR036196">
    <property type="entry name" value="Ptyr_pPase_sf"/>
</dbReference>
<keyword evidence="4" id="KW-1185">Reference proteome</keyword>
<evidence type="ECO:0000256" key="1">
    <source>
        <dbReference type="ARBA" id="ARBA00022849"/>
    </source>
</evidence>
<protein>
    <submittedName>
        <fullName evidence="3">Arsenate reductase</fullName>
    </submittedName>
</protein>
<dbReference type="InterPro" id="IPR023485">
    <property type="entry name" value="Ptyr_pPase"/>
</dbReference>
<dbReference type="SMART" id="SM00226">
    <property type="entry name" value="LMWPc"/>
    <property type="match status" value="1"/>
</dbReference>
<proteinExistence type="predicted"/>
<organism evidence="3 4">
    <name type="scientific">Deinococcus aerophilus</name>
    <dbReference type="NCBI Taxonomy" id="522488"/>
    <lineage>
        <taxon>Bacteria</taxon>
        <taxon>Thermotogati</taxon>
        <taxon>Deinococcota</taxon>
        <taxon>Deinococci</taxon>
        <taxon>Deinococcales</taxon>
        <taxon>Deinococcaceae</taxon>
        <taxon>Deinococcus</taxon>
    </lineage>
</organism>
<sequence length="176" mass="18928">MYAGPVSSVLPTPDPAQPARVRRVLILCTHNSARSQMAEAWTRHLAQQAGVALEVHSAGSEATLVKPGALTVMAEVGLSLEAHRSKTLEDLPDPWNFDHVITVCDSADARCPVYPARTVRRHYPFRDPSGGPLEDWRAVRDAMQPQFAAFVQAVAGGQEAPPSFTESRPAPAATPA</sequence>
<feature type="domain" description="Phosphotyrosine protein phosphatase I" evidence="2">
    <location>
        <begin position="22"/>
        <end position="153"/>
    </location>
</feature>
<name>A0ABQ2GIH9_9DEIO</name>
<evidence type="ECO:0000313" key="3">
    <source>
        <dbReference type="EMBL" id="GGL97342.1"/>
    </source>
</evidence>
<accession>A0ABQ2GIH9</accession>
<evidence type="ECO:0000259" key="2">
    <source>
        <dbReference type="SMART" id="SM00226"/>
    </source>
</evidence>
<comment type="caution">
    <text evidence="3">The sequence shown here is derived from an EMBL/GenBank/DDBJ whole genome shotgun (WGS) entry which is preliminary data.</text>
</comment>
<dbReference type="PANTHER" id="PTHR43428">
    <property type="entry name" value="ARSENATE REDUCTASE"/>
    <property type="match status" value="1"/>
</dbReference>
<dbReference type="Gene3D" id="3.40.50.2300">
    <property type="match status" value="1"/>
</dbReference>
<gene>
    <name evidence="3" type="ORF">GCM10010841_02150</name>
</gene>
<dbReference type="Pfam" id="PF01451">
    <property type="entry name" value="LMWPc"/>
    <property type="match status" value="1"/>
</dbReference>
<reference evidence="4" key="1">
    <citation type="journal article" date="2019" name="Int. J. Syst. Evol. Microbiol.">
        <title>The Global Catalogue of Microorganisms (GCM) 10K type strain sequencing project: providing services to taxonomists for standard genome sequencing and annotation.</title>
        <authorList>
            <consortium name="The Broad Institute Genomics Platform"/>
            <consortium name="The Broad Institute Genome Sequencing Center for Infectious Disease"/>
            <person name="Wu L."/>
            <person name="Ma J."/>
        </authorList>
    </citation>
    <scope>NUCLEOTIDE SEQUENCE [LARGE SCALE GENOMIC DNA]</scope>
    <source>
        <strain evidence="4">JCM 15443</strain>
    </source>
</reference>
<keyword evidence="1" id="KW-0059">Arsenical resistance</keyword>
<dbReference type="CDD" id="cd16345">
    <property type="entry name" value="LMWP_ArsC"/>
    <property type="match status" value="1"/>
</dbReference>